<evidence type="ECO:0000256" key="1">
    <source>
        <dbReference type="ARBA" id="ARBA00022450"/>
    </source>
</evidence>
<comment type="caution">
    <text evidence="6">The sequence shown here is derived from an EMBL/GenBank/DDBJ whole genome shotgun (WGS) entry which is preliminary data.</text>
</comment>
<dbReference type="InterPro" id="IPR036291">
    <property type="entry name" value="NAD(P)-bd_dom_sf"/>
</dbReference>
<dbReference type="InterPro" id="IPR051414">
    <property type="entry name" value="Adenylate-forming_Reductase"/>
</dbReference>
<dbReference type="Gene3D" id="3.40.50.720">
    <property type="entry name" value="NAD(P)-binding Rossmann-like Domain"/>
    <property type="match status" value="1"/>
</dbReference>
<dbReference type="Proteomes" id="UP001150217">
    <property type="component" value="Unassembled WGS sequence"/>
</dbReference>
<dbReference type="SUPFAM" id="SSF47336">
    <property type="entry name" value="ACP-like"/>
    <property type="match status" value="1"/>
</dbReference>
<dbReference type="InterPro" id="IPR036736">
    <property type="entry name" value="ACP-like_sf"/>
</dbReference>
<dbReference type="PROSITE" id="PS00455">
    <property type="entry name" value="AMP_BINDING"/>
    <property type="match status" value="1"/>
</dbReference>
<evidence type="ECO:0000259" key="5">
    <source>
        <dbReference type="Pfam" id="PF07993"/>
    </source>
</evidence>
<dbReference type="PANTHER" id="PTHR43439:SF2">
    <property type="entry name" value="ENZYME, PUTATIVE (JCVI)-RELATED"/>
    <property type="match status" value="1"/>
</dbReference>
<dbReference type="InterPro" id="IPR042099">
    <property type="entry name" value="ANL_N_sf"/>
</dbReference>
<organism evidence="6 7">
    <name type="scientific">Lentinula lateritia</name>
    <dbReference type="NCBI Taxonomy" id="40482"/>
    <lineage>
        <taxon>Eukaryota</taxon>
        <taxon>Fungi</taxon>
        <taxon>Dikarya</taxon>
        <taxon>Basidiomycota</taxon>
        <taxon>Agaricomycotina</taxon>
        <taxon>Agaricomycetes</taxon>
        <taxon>Agaricomycetidae</taxon>
        <taxon>Agaricales</taxon>
        <taxon>Marasmiineae</taxon>
        <taxon>Omphalotaceae</taxon>
        <taxon>Lentinula</taxon>
    </lineage>
</organism>
<feature type="compositionally biased region" description="Polar residues" evidence="3">
    <location>
        <begin position="53"/>
        <end position="62"/>
    </location>
</feature>
<dbReference type="EMBL" id="JANVFT010000090">
    <property type="protein sequence ID" value="KAJ4470737.1"/>
    <property type="molecule type" value="Genomic_DNA"/>
</dbReference>
<feature type="domain" description="AMP-dependent synthetase/ligase" evidence="4">
    <location>
        <begin position="62"/>
        <end position="384"/>
    </location>
</feature>
<feature type="region of interest" description="Disordered" evidence="3">
    <location>
        <begin position="36"/>
        <end position="62"/>
    </location>
</feature>
<reference evidence="6" key="1">
    <citation type="submission" date="2022-08" db="EMBL/GenBank/DDBJ databases">
        <title>A Global Phylogenomic Analysis of the Shiitake Genus Lentinula.</title>
        <authorList>
            <consortium name="DOE Joint Genome Institute"/>
            <person name="Sierra-Patev S."/>
            <person name="Min B."/>
            <person name="Naranjo-Ortiz M."/>
            <person name="Looney B."/>
            <person name="Konkel Z."/>
            <person name="Slot J.C."/>
            <person name="Sakamoto Y."/>
            <person name="Steenwyk J.L."/>
            <person name="Rokas A."/>
            <person name="Carro J."/>
            <person name="Camarero S."/>
            <person name="Ferreira P."/>
            <person name="Molpeceres G."/>
            <person name="Ruiz-Duenas F.J."/>
            <person name="Serrano A."/>
            <person name="Henrissat B."/>
            <person name="Drula E."/>
            <person name="Hughes K.W."/>
            <person name="Mata J.L."/>
            <person name="Ishikawa N.K."/>
            <person name="Vargas-Isla R."/>
            <person name="Ushijima S."/>
            <person name="Smith C.A."/>
            <person name="Ahrendt S."/>
            <person name="Andreopoulos W."/>
            <person name="He G."/>
            <person name="Labutti K."/>
            <person name="Lipzen A."/>
            <person name="Ng V."/>
            <person name="Riley R."/>
            <person name="Sandor L."/>
            <person name="Barry K."/>
            <person name="Martinez A.T."/>
            <person name="Xiao Y."/>
            <person name="Gibbons J.G."/>
            <person name="Terashima K."/>
            <person name="Grigoriev I.V."/>
            <person name="Hibbett D.S."/>
        </authorList>
    </citation>
    <scope>NUCLEOTIDE SEQUENCE</scope>
    <source>
        <strain evidence="6">RHP3577 ss4</strain>
    </source>
</reference>
<protein>
    <submittedName>
        <fullName evidence="6">Acetyl-CoA synthetase-like protein</fullName>
    </submittedName>
</protein>
<sequence>MSSLKKPDLSNFVTVPELLRFQLEHNPSQPAFVFAREGKGRNPTTGEVKDSSAEITSPGNDSVHTDITEVTFSEYVRAAHRAAHLIRPNRSGPDRAVVGLVALLDNHVYQTVVAGIMQAGLVPLLISPRLPPAAVLNLLKLSGAHRLLITGTTLRELLQGTKELVSSNSELPYEVIFEEVPSLGQLYPEQGMVKAEANLEYPWVESSYPKPEETAVYLHSSGSTGLPKAIPVSHGMMVHSFSSVLTAYSTYKNYQVPLRVGGMALPPFHIMAFLTHFVMPLYASMCIALFPPKVIKPDALPMLATPEDTIKHCQLTHSNSVVLVPMFLQIYSKEERYIDILKGLENVVFAGGPLAPVTGDYLVACGVRLKQVYGLTEVGLPIKMNLETGFEDWAWHHFEEQAAGDDQPHIRWAPLGDGTSELQILTTKKWRPAVENLEDVPGYATSDIFTPHPTKPGFWAIVGRTDDVIIHSSGEKTTALPIEHVIIQSPLIQGAVVFGRQRDQAGILIEPTPDNQPDVTNEAAISQFRNKIWPFIEQANEISPAYSRIYKEMILITSPDKPLPRAAKGTVMRKAAYSLYEKEINQIYEAVESNTGSGSVAPPSTWELQDIGKWIMVQVVDLCGNRLETSDDLFEHGFDSLSATVLRLRISGALRTSEDPSIRGAAQLIDQATVYKHPTVESLANFVVGLINNSGKDADPTIAISQMIEKYSQGMDVPIESLTNGVGSHNKGVVVLLTGSTGNLGAQMLASLIPNDAVARVYTLNRSSTRMSMLDRHKERFEDKSLDTNLLSSKKLIFLEGEASQSHLGLQYDLYSELLQNITLIIHNAWRLDFNLALSSFEPQIRGTRNLIDFARASTHASSLRFLFTSSIASTQSWNTATQGSYPDHINGDPRFAIGGGYGESKYVTERILEKSGLHVTVLRIGQVSGGKPNGAWATSDWLPMMVKSSLALGLLPDAHGVVSWAPMDAVSDAILDVAFTSEEDIPIVVNLVHPFPVSWTSVMEAIRKALKAAKNLDDPKALPLIPLSEWVAALEKAAKNSSSPEKTSIELPASKILGFIQNMLQGDELVAKYDGDLSTVEAAGLTSLDTSNARRISRRIRGLEPIGLYDAEMWVRYWLKKGL</sequence>
<dbReference type="InterPro" id="IPR000873">
    <property type="entry name" value="AMP-dep_synth/lig_dom"/>
</dbReference>
<keyword evidence="2" id="KW-0597">Phosphoprotein</keyword>
<keyword evidence="1" id="KW-0596">Phosphopantetheine</keyword>
<name>A0ABQ8V2Q3_9AGAR</name>
<dbReference type="Pfam" id="PF00501">
    <property type="entry name" value="AMP-binding"/>
    <property type="match status" value="1"/>
</dbReference>
<dbReference type="Pfam" id="PF23562">
    <property type="entry name" value="AMP-binding_C_3"/>
    <property type="match status" value="1"/>
</dbReference>
<evidence type="ECO:0000256" key="2">
    <source>
        <dbReference type="ARBA" id="ARBA00022553"/>
    </source>
</evidence>
<proteinExistence type="predicted"/>
<dbReference type="PANTHER" id="PTHR43439">
    <property type="entry name" value="PHENYLACETATE-COENZYME A LIGASE"/>
    <property type="match status" value="1"/>
</dbReference>
<evidence type="ECO:0000259" key="4">
    <source>
        <dbReference type="Pfam" id="PF00501"/>
    </source>
</evidence>
<dbReference type="Pfam" id="PF07993">
    <property type="entry name" value="NAD_binding_4"/>
    <property type="match status" value="1"/>
</dbReference>
<dbReference type="Gene3D" id="1.10.1200.10">
    <property type="entry name" value="ACP-like"/>
    <property type="match status" value="1"/>
</dbReference>
<keyword evidence="7" id="KW-1185">Reference proteome</keyword>
<dbReference type="SUPFAM" id="SSF56801">
    <property type="entry name" value="Acetyl-CoA synthetase-like"/>
    <property type="match status" value="1"/>
</dbReference>
<feature type="domain" description="Thioester reductase (TE)" evidence="5">
    <location>
        <begin position="737"/>
        <end position="975"/>
    </location>
</feature>
<accession>A0ABQ8V2Q3</accession>
<dbReference type="SUPFAM" id="SSF51735">
    <property type="entry name" value="NAD(P)-binding Rossmann-fold domains"/>
    <property type="match status" value="1"/>
</dbReference>
<evidence type="ECO:0000313" key="6">
    <source>
        <dbReference type="EMBL" id="KAJ4470737.1"/>
    </source>
</evidence>
<evidence type="ECO:0000256" key="3">
    <source>
        <dbReference type="SAM" id="MobiDB-lite"/>
    </source>
</evidence>
<dbReference type="Gene3D" id="3.40.50.12780">
    <property type="entry name" value="N-terminal domain of ligase-like"/>
    <property type="match status" value="1"/>
</dbReference>
<gene>
    <name evidence="6" type="ORF">C8R41DRAFT_924771</name>
</gene>
<evidence type="ECO:0000313" key="7">
    <source>
        <dbReference type="Proteomes" id="UP001150217"/>
    </source>
</evidence>
<dbReference type="InterPro" id="IPR020845">
    <property type="entry name" value="AMP-binding_CS"/>
</dbReference>
<dbReference type="InterPro" id="IPR013120">
    <property type="entry name" value="FAR_NAD-bd"/>
</dbReference>